<dbReference type="EMBL" id="JAOYFB010000037">
    <property type="protein sequence ID" value="KAK4023072.1"/>
    <property type="molecule type" value="Genomic_DNA"/>
</dbReference>
<protein>
    <submittedName>
        <fullName evidence="1">Uncharacterized protein</fullName>
    </submittedName>
</protein>
<proteinExistence type="predicted"/>
<accession>A0ABR0AD79</accession>
<keyword evidence="2" id="KW-1185">Reference proteome</keyword>
<gene>
    <name evidence="1" type="ORF">OUZ56_008506</name>
</gene>
<reference evidence="1 2" key="1">
    <citation type="journal article" date="2023" name="Nucleic Acids Res.">
        <title>The hologenome of Daphnia magna reveals possible DNA methylation and microbiome-mediated evolution of the host genome.</title>
        <authorList>
            <person name="Chaturvedi A."/>
            <person name="Li X."/>
            <person name="Dhandapani V."/>
            <person name="Marshall H."/>
            <person name="Kissane S."/>
            <person name="Cuenca-Cambronero M."/>
            <person name="Asole G."/>
            <person name="Calvet F."/>
            <person name="Ruiz-Romero M."/>
            <person name="Marangio P."/>
            <person name="Guigo R."/>
            <person name="Rago D."/>
            <person name="Mirbahai L."/>
            <person name="Eastwood N."/>
            <person name="Colbourne J.K."/>
            <person name="Zhou J."/>
            <person name="Mallon E."/>
            <person name="Orsini L."/>
        </authorList>
    </citation>
    <scope>NUCLEOTIDE SEQUENCE [LARGE SCALE GENOMIC DNA]</scope>
    <source>
        <strain evidence="1">LRV0_1</strain>
    </source>
</reference>
<name>A0ABR0AD79_9CRUS</name>
<comment type="caution">
    <text evidence="1">The sequence shown here is derived from an EMBL/GenBank/DDBJ whole genome shotgun (WGS) entry which is preliminary data.</text>
</comment>
<dbReference type="Proteomes" id="UP001234178">
    <property type="component" value="Unassembled WGS sequence"/>
</dbReference>
<evidence type="ECO:0000313" key="2">
    <source>
        <dbReference type="Proteomes" id="UP001234178"/>
    </source>
</evidence>
<organism evidence="1 2">
    <name type="scientific">Daphnia magna</name>
    <dbReference type="NCBI Taxonomy" id="35525"/>
    <lineage>
        <taxon>Eukaryota</taxon>
        <taxon>Metazoa</taxon>
        <taxon>Ecdysozoa</taxon>
        <taxon>Arthropoda</taxon>
        <taxon>Crustacea</taxon>
        <taxon>Branchiopoda</taxon>
        <taxon>Diplostraca</taxon>
        <taxon>Cladocera</taxon>
        <taxon>Anomopoda</taxon>
        <taxon>Daphniidae</taxon>
        <taxon>Daphnia</taxon>
    </lineage>
</organism>
<sequence>MCNEGDSVVTHWNEGSATILNSLSRRYKSSFVSEPDSDLETLASKAQFHLSTLQKDVFFIYLSSTSPKWIAE</sequence>
<evidence type="ECO:0000313" key="1">
    <source>
        <dbReference type="EMBL" id="KAK4023072.1"/>
    </source>
</evidence>